<evidence type="ECO:0000256" key="2">
    <source>
        <dbReference type="SAM" id="MobiDB-lite"/>
    </source>
</evidence>
<dbReference type="Proteomes" id="UP001390339">
    <property type="component" value="Unassembled WGS sequence"/>
</dbReference>
<dbReference type="InterPro" id="IPR036864">
    <property type="entry name" value="Zn2-C6_fun-type_DNA-bd_sf"/>
</dbReference>
<evidence type="ECO:0000313" key="4">
    <source>
        <dbReference type="EMBL" id="KAK8859941.1"/>
    </source>
</evidence>
<keyword evidence="5" id="KW-1185">Reference proteome</keyword>
<comment type="caution">
    <text evidence="4">The sequence shown here is derived from an EMBL/GenBank/DDBJ whole genome shotgun (WGS) entry which is preliminary data.</text>
</comment>
<dbReference type="InterPro" id="IPR001138">
    <property type="entry name" value="Zn2Cys6_DnaBD"/>
</dbReference>
<evidence type="ECO:0000259" key="3">
    <source>
        <dbReference type="PROSITE" id="PS50048"/>
    </source>
</evidence>
<gene>
    <name evidence="4" type="ORF">PGQ11_010675</name>
</gene>
<keyword evidence="1" id="KW-0539">Nucleus</keyword>
<protein>
    <recommendedName>
        <fullName evidence="3">Zn(2)-C6 fungal-type domain-containing protein</fullName>
    </recommendedName>
</protein>
<dbReference type="CDD" id="cd00067">
    <property type="entry name" value="GAL4"/>
    <property type="match status" value="1"/>
</dbReference>
<name>A0ABR2IAH8_9PEZI</name>
<organism evidence="4 5">
    <name type="scientific">Apiospora arundinis</name>
    <dbReference type="NCBI Taxonomy" id="335852"/>
    <lineage>
        <taxon>Eukaryota</taxon>
        <taxon>Fungi</taxon>
        <taxon>Dikarya</taxon>
        <taxon>Ascomycota</taxon>
        <taxon>Pezizomycotina</taxon>
        <taxon>Sordariomycetes</taxon>
        <taxon>Xylariomycetidae</taxon>
        <taxon>Amphisphaeriales</taxon>
        <taxon>Apiosporaceae</taxon>
        <taxon>Apiospora</taxon>
    </lineage>
</organism>
<dbReference type="SUPFAM" id="SSF57701">
    <property type="entry name" value="Zn2/Cys6 DNA-binding domain"/>
    <property type="match status" value="1"/>
</dbReference>
<feature type="region of interest" description="Disordered" evidence="2">
    <location>
        <begin position="204"/>
        <end position="227"/>
    </location>
</feature>
<accession>A0ABR2IAH8</accession>
<feature type="region of interest" description="Disordered" evidence="2">
    <location>
        <begin position="65"/>
        <end position="124"/>
    </location>
</feature>
<evidence type="ECO:0000256" key="1">
    <source>
        <dbReference type="ARBA" id="ARBA00023242"/>
    </source>
</evidence>
<feature type="compositionally biased region" description="Basic residues" evidence="2">
    <location>
        <begin position="65"/>
        <end position="75"/>
    </location>
</feature>
<dbReference type="SMART" id="SM00066">
    <property type="entry name" value="GAL4"/>
    <property type="match status" value="1"/>
</dbReference>
<feature type="domain" description="Zn(2)-C6 fungal-type" evidence="3">
    <location>
        <begin position="18"/>
        <end position="58"/>
    </location>
</feature>
<feature type="region of interest" description="Disordered" evidence="2">
    <location>
        <begin position="344"/>
        <end position="370"/>
    </location>
</feature>
<dbReference type="Gene3D" id="4.10.240.10">
    <property type="entry name" value="Zn(2)-C6 fungal-type DNA-binding domain"/>
    <property type="match status" value="1"/>
</dbReference>
<dbReference type="EMBL" id="JAPCWZ010000006">
    <property type="protein sequence ID" value="KAK8859941.1"/>
    <property type="molecule type" value="Genomic_DNA"/>
</dbReference>
<reference evidence="4 5" key="1">
    <citation type="journal article" date="2024" name="IMA Fungus">
        <title>Apiospora arundinis, a panoply of carbohydrate-active enzymes and secondary metabolites.</title>
        <authorList>
            <person name="Sorensen T."/>
            <person name="Petersen C."/>
            <person name="Muurmann A.T."/>
            <person name="Christiansen J.V."/>
            <person name="Brundto M.L."/>
            <person name="Overgaard C.K."/>
            <person name="Boysen A.T."/>
            <person name="Wollenberg R.D."/>
            <person name="Larsen T.O."/>
            <person name="Sorensen J.L."/>
            <person name="Nielsen K.L."/>
            <person name="Sondergaard T.E."/>
        </authorList>
    </citation>
    <scope>NUCLEOTIDE SEQUENCE [LARGE SCALE GENOMIC DNA]</scope>
    <source>
        <strain evidence="4 5">AAU 773</strain>
    </source>
</reference>
<sequence length="527" mass="57538">MAASTTRTVNKEQPLRYACDRCHFDKVRCSRTDQRANGNQDTDEPCSRCRKAQVACVQGIRGRVGRPAKSLKRKAVQYEEPLPTPRNDSFGIMADEASHEPQQRREQHQDQHPDPAIDENPTTEKAMTIGSNDTEESFRSVSHPCHRSPLAYQTPDMATFSINTNETGSWEALMVPHDNFELGFIPSFDLHSFRTPTSDACFQDPSVATTSNGTDNSSEHDTLDDSSASTPIALSHCPDTAVINSHDTKEWVGSDVQTLPFPLAGGGHLPTPAPSIAPGVCTGATYEALSDLNLRIIAVLGKSEQDTVNGGGGRDLKDVSSLASELIDTARQIMPRLATNPSLSDAADLASQGPKRGQNMAASNGDPMMSECNYNDTRRAQQYSSNSGFVFLLLACYSGVLRIFELVVEELWTRHNSAKYGGHGGARNSSVFSLLETSLAVHAVSYLLRLLREAMFPRDSSALDIDPMLIDGGGSTAWRGRGSSAVVGNNGRGGLAFGLLRTSCQEMWEREERLLRRTQHLQQLLVR</sequence>
<proteinExistence type="predicted"/>
<feature type="compositionally biased region" description="Basic and acidic residues" evidence="2">
    <location>
        <begin position="96"/>
        <end position="115"/>
    </location>
</feature>
<feature type="compositionally biased region" description="Polar residues" evidence="2">
    <location>
        <begin position="204"/>
        <end position="216"/>
    </location>
</feature>
<evidence type="ECO:0000313" key="5">
    <source>
        <dbReference type="Proteomes" id="UP001390339"/>
    </source>
</evidence>
<dbReference type="PROSITE" id="PS50048">
    <property type="entry name" value="ZN2_CY6_FUNGAL_2"/>
    <property type="match status" value="1"/>
</dbReference>